<sequence length="71" mass="8462">MKFQIHAILHKLRSNMSQFVQNVKYPPEFPGLLMDLCREVLREQPDNIYEFAVKHFTQLRDAMAAEKARRD</sequence>
<dbReference type="SMART" id="SM00394">
    <property type="entry name" value="RIIa"/>
    <property type="match status" value="1"/>
</dbReference>
<dbReference type="AlphaFoldDB" id="A0A132P1Q2"/>
<feature type="domain" description="RIIa" evidence="1">
    <location>
        <begin position="27"/>
        <end position="64"/>
    </location>
</feature>
<accession>A0A132P1Q2</accession>
<proteinExistence type="predicted"/>
<dbReference type="SUPFAM" id="SSF47391">
    <property type="entry name" value="Dimerization-anchoring domain of cAMP-dependent PK regulatory subunit"/>
    <property type="match status" value="1"/>
</dbReference>
<protein>
    <submittedName>
        <fullName evidence="2">Regulatory subunit of type II PKA R-subunit</fullName>
    </submittedName>
</protein>
<dbReference type="Gene3D" id="1.20.890.10">
    <property type="entry name" value="cAMP-dependent protein kinase regulatory subunit, dimerization-anchoring domain"/>
    <property type="match status" value="1"/>
</dbReference>
<dbReference type="Pfam" id="PF02197">
    <property type="entry name" value="RIIa"/>
    <property type="match status" value="1"/>
</dbReference>
<dbReference type="InterPro" id="IPR003117">
    <property type="entry name" value="cAMP_dep_PK_reg_su_I/II_a/b"/>
</dbReference>
<dbReference type="OrthoDB" id="10067602at2759"/>
<dbReference type="EMBL" id="JXTI01000001">
    <property type="protein sequence ID" value="KWX15902.1"/>
    <property type="molecule type" value="Genomic_DNA"/>
</dbReference>
<name>A0A132P1Q2_GIAIN</name>
<comment type="caution">
    <text evidence="2">The sequence shown here is derived from an EMBL/GenBank/DDBJ whole genome shotgun (WGS) entry which is preliminary data.</text>
</comment>
<dbReference type="Proteomes" id="UP000070089">
    <property type="component" value="Unassembled WGS sequence"/>
</dbReference>
<gene>
    <name evidence="2" type="ORF">QR46_0041</name>
</gene>
<evidence type="ECO:0000313" key="2">
    <source>
        <dbReference type="EMBL" id="KWX15902.1"/>
    </source>
</evidence>
<evidence type="ECO:0000259" key="1">
    <source>
        <dbReference type="SMART" id="SM00394"/>
    </source>
</evidence>
<organism evidence="2 3">
    <name type="scientific">Giardia duodenalis assemblage B</name>
    <dbReference type="NCBI Taxonomy" id="1394984"/>
    <lineage>
        <taxon>Eukaryota</taxon>
        <taxon>Metamonada</taxon>
        <taxon>Diplomonadida</taxon>
        <taxon>Hexamitidae</taxon>
        <taxon>Giardiinae</taxon>
        <taxon>Giardia</taxon>
    </lineage>
</organism>
<evidence type="ECO:0000313" key="3">
    <source>
        <dbReference type="Proteomes" id="UP000070089"/>
    </source>
</evidence>
<dbReference type="VEuPathDB" id="GiardiaDB:QR46_0041"/>
<dbReference type="CDD" id="cd22984">
    <property type="entry name" value="DD_CrRSP7-like"/>
    <property type="match status" value="1"/>
</dbReference>
<reference evidence="2 3" key="1">
    <citation type="journal article" date="2015" name="Mol. Biochem. Parasitol.">
        <title>Identification of polymorphic genes for use in assemblage B genotyping assays through comparative genomics of multiple assemblage B Giardia duodenalis isolates.</title>
        <authorList>
            <person name="Wielinga C."/>
            <person name="Thompson R.C."/>
            <person name="Monis P."/>
            <person name="Ryan U."/>
        </authorList>
    </citation>
    <scope>NUCLEOTIDE SEQUENCE [LARGE SCALE GENOMIC DNA]</scope>
    <source>
        <strain evidence="2 3">BAH15c1</strain>
    </source>
</reference>